<dbReference type="AlphaFoldDB" id="A0A812YGQ9"/>
<dbReference type="EMBL" id="CAJNIZ010047980">
    <property type="protein sequence ID" value="CAE7779459.1"/>
    <property type="molecule type" value="Genomic_DNA"/>
</dbReference>
<feature type="compositionally biased region" description="Basic and acidic residues" evidence="1">
    <location>
        <begin position="71"/>
        <end position="82"/>
    </location>
</feature>
<accession>A0A812YGQ9</accession>
<evidence type="ECO:0000256" key="1">
    <source>
        <dbReference type="SAM" id="MobiDB-lite"/>
    </source>
</evidence>
<dbReference type="Proteomes" id="UP000649617">
    <property type="component" value="Unassembled WGS sequence"/>
</dbReference>
<evidence type="ECO:0000313" key="2">
    <source>
        <dbReference type="EMBL" id="CAE7779459.1"/>
    </source>
</evidence>
<reference evidence="2" key="1">
    <citation type="submission" date="2021-02" db="EMBL/GenBank/DDBJ databases">
        <authorList>
            <person name="Dougan E. K."/>
            <person name="Rhodes N."/>
            <person name="Thang M."/>
            <person name="Chan C."/>
        </authorList>
    </citation>
    <scope>NUCLEOTIDE SEQUENCE</scope>
</reference>
<feature type="non-terminal residue" evidence="2">
    <location>
        <position position="109"/>
    </location>
</feature>
<organism evidence="2 3">
    <name type="scientific">Symbiodinium pilosum</name>
    <name type="common">Dinoflagellate</name>
    <dbReference type="NCBI Taxonomy" id="2952"/>
    <lineage>
        <taxon>Eukaryota</taxon>
        <taxon>Sar</taxon>
        <taxon>Alveolata</taxon>
        <taxon>Dinophyceae</taxon>
        <taxon>Suessiales</taxon>
        <taxon>Symbiodiniaceae</taxon>
        <taxon>Symbiodinium</taxon>
    </lineage>
</organism>
<feature type="region of interest" description="Disordered" evidence="1">
    <location>
        <begin position="71"/>
        <end position="109"/>
    </location>
</feature>
<sequence length="109" mass="11826">AVQKSSTWVRGGAPLRFAKLQGVAGTLTASYKSSYACTAELVSAEDASLARPRFYTRREFARLMGFPDKEPCLRKPAQREPRVPSAWQRGVPACHHGHSPKSDPGAGNS</sequence>
<comment type="caution">
    <text evidence="2">The sequence shown here is derived from an EMBL/GenBank/DDBJ whole genome shotgun (WGS) entry which is preliminary data.</text>
</comment>
<protein>
    <submittedName>
        <fullName evidence="2">ScrFIAM protein</fullName>
    </submittedName>
</protein>
<gene>
    <name evidence="2" type="primary">scrFIAM</name>
    <name evidence="2" type="ORF">SPIL2461_LOCUS23131</name>
</gene>
<proteinExistence type="predicted"/>
<evidence type="ECO:0000313" key="3">
    <source>
        <dbReference type="Proteomes" id="UP000649617"/>
    </source>
</evidence>
<name>A0A812YGQ9_SYMPI</name>
<keyword evidence="3" id="KW-1185">Reference proteome</keyword>